<accession>A0A0K2U851</accession>
<dbReference type="AlphaFoldDB" id="A0A0K2U851"/>
<name>A0A0K2U851_LEPSM</name>
<organism evidence="1">
    <name type="scientific">Lepeophtheirus salmonis</name>
    <name type="common">Salmon louse</name>
    <name type="synonym">Caligus salmonis</name>
    <dbReference type="NCBI Taxonomy" id="72036"/>
    <lineage>
        <taxon>Eukaryota</taxon>
        <taxon>Metazoa</taxon>
        <taxon>Ecdysozoa</taxon>
        <taxon>Arthropoda</taxon>
        <taxon>Crustacea</taxon>
        <taxon>Multicrustacea</taxon>
        <taxon>Hexanauplia</taxon>
        <taxon>Copepoda</taxon>
        <taxon>Siphonostomatoida</taxon>
        <taxon>Caligidae</taxon>
        <taxon>Lepeophtheirus</taxon>
    </lineage>
</organism>
<evidence type="ECO:0000313" key="1">
    <source>
        <dbReference type="EMBL" id="CDW33856.1"/>
    </source>
</evidence>
<reference evidence="1" key="1">
    <citation type="submission" date="2014-05" db="EMBL/GenBank/DDBJ databases">
        <authorList>
            <person name="Chronopoulou M."/>
        </authorList>
    </citation>
    <scope>NUCLEOTIDE SEQUENCE</scope>
    <source>
        <tissue evidence="1">Whole organism</tissue>
    </source>
</reference>
<protein>
    <submittedName>
        <fullName evidence="1">Uncharacterized protein</fullName>
    </submittedName>
</protein>
<sequence length="62" mass="7241">MFCPLEPLRVLCIFNITTKPIMQCLLIHSIKKRKSPKGSHICIRHEEKWYSHVCCRISKGTS</sequence>
<proteinExistence type="predicted"/>
<dbReference type="EMBL" id="HACA01016495">
    <property type="protein sequence ID" value="CDW33856.1"/>
    <property type="molecule type" value="Transcribed_RNA"/>
</dbReference>